<geneLocation type="plasmid" evidence="4">
    <name>unnamed1</name>
</geneLocation>
<dbReference type="InterPro" id="IPR003137">
    <property type="entry name" value="PA_domain"/>
</dbReference>
<dbReference type="OrthoDB" id="9778250at2"/>
<evidence type="ECO:0000259" key="2">
    <source>
        <dbReference type="Pfam" id="PF02225"/>
    </source>
</evidence>
<feature type="domain" description="PA" evidence="2">
    <location>
        <begin position="145"/>
        <end position="224"/>
    </location>
</feature>
<feature type="domain" description="Peptidase M28" evidence="3">
    <location>
        <begin position="251"/>
        <end position="458"/>
    </location>
</feature>
<dbReference type="SUPFAM" id="SSF52025">
    <property type="entry name" value="PA domain"/>
    <property type="match status" value="1"/>
</dbReference>
<protein>
    <recommendedName>
        <fullName evidence="5">Aminopeptidase</fullName>
    </recommendedName>
</protein>
<accession>A0A1B2EQX2</accession>
<reference evidence="4" key="1">
    <citation type="submission" date="2016-07" db="EMBL/GenBank/DDBJ databases">
        <title>Microvirga ossetica sp. nov. a new species of rhizobia isolated from root nodules of the legume species Vicia alpestris Steven originated from North Ossetia region in the Caucasus.</title>
        <authorList>
            <person name="Safronova V.I."/>
            <person name="Kuznetsova I.G."/>
            <person name="Sazanova A.L."/>
            <person name="Belimov A."/>
            <person name="Andronov E."/>
            <person name="Osledkin Y.S."/>
            <person name="Onishchuk O.P."/>
            <person name="Kurchak O.N."/>
            <person name="Shaposhnikov A.I."/>
            <person name="Willems A."/>
            <person name="Tikhonovich I.A."/>
        </authorList>
    </citation>
    <scope>NUCLEOTIDE SEQUENCE [LARGE SCALE GENOMIC DNA]</scope>
    <source>
        <strain evidence="4">V5/3M</strain>
        <plasmid evidence="4">unnamed1</plasmid>
    </source>
</reference>
<dbReference type="InterPro" id="IPR045175">
    <property type="entry name" value="M28_fam"/>
</dbReference>
<feature type="chain" id="PRO_5008536120" description="Aminopeptidase" evidence="1">
    <location>
        <begin position="26"/>
        <end position="470"/>
    </location>
</feature>
<dbReference type="InterPro" id="IPR007484">
    <property type="entry name" value="Peptidase_M28"/>
</dbReference>
<feature type="signal peptide" evidence="1">
    <location>
        <begin position="1"/>
        <end position="25"/>
    </location>
</feature>
<keyword evidence="1" id="KW-0732">Signal</keyword>
<proteinExistence type="predicted"/>
<dbReference type="EMBL" id="CP016617">
    <property type="protein sequence ID" value="ANY82361.1"/>
    <property type="molecule type" value="Genomic_DNA"/>
</dbReference>
<dbReference type="PANTHER" id="PTHR12147:SF26">
    <property type="entry name" value="PEPTIDASE M28 DOMAIN-CONTAINING PROTEIN"/>
    <property type="match status" value="1"/>
</dbReference>
<dbReference type="Pfam" id="PF04389">
    <property type="entry name" value="Peptidase_M28"/>
    <property type="match status" value="1"/>
</dbReference>
<dbReference type="SUPFAM" id="SSF53187">
    <property type="entry name" value="Zn-dependent exopeptidases"/>
    <property type="match status" value="1"/>
</dbReference>
<dbReference type="PANTHER" id="PTHR12147">
    <property type="entry name" value="METALLOPEPTIDASE M28 FAMILY MEMBER"/>
    <property type="match status" value="1"/>
</dbReference>
<dbReference type="Gene3D" id="3.40.630.10">
    <property type="entry name" value="Zn peptidases"/>
    <property type="match status" value="1"/>
</dbReference>
<keyword evidence="4" id="KW-0614">Plasmid</keyword>
<evidence type="ECO:0000259" key="3">
    <source>
        <dbReference type="Pfam" id="PF04389"/>
    </source>
</evidence>
<evidence type="ECO:0008006" key="5">
    <source>
        <dbReference type="Google" id="ProtNLM"/>
    </source>
</evidence>
<evidence type="ECO:0000256" key="1">
    <source>
        <dbReference type="SAM" id="SignalP"/>
    </source>
</evidence>
<dbReference type="KEGG" id="moc:BB934_29045"/>
<name>A0A1B2EQX2_9HYPH</name>
<dbReference type="AlphaFoldDB" id="A0A1B2EQX2"/>
<sequence>MVLFCTRRLPIAAILLFGATFTAHAEVGLASTFSSSPLRHVKALQKIADASGGNRAAGTPGYDRSADYVANQLRNAGYKVRLEEFTFLFFDERSPPLLVAGPTHPSPYTPLSDALRTLRNSGSGEVTARLQGIDLNLNEDRLPPSTSGCEREDFAGFVPGRVALIRRGTCPFQLKVEYAQAAGAAGVIIMNQGIEEQTGAFAGQLSTPATIPVLGVSTEVGLRLAAAAHEANGSEVHLKIEVETGTRSTHNVIAERDKMSGSFVVVGAHLDSVSEGPGMNDNASGSAAVLESALRLAEEPAAGTPIRFAFWGAEERGLLGSRHHLSTILEEERRRIGLYINLDMVGSPNFGRFIQYTAESQSELVASTVALLNRSFGRHGLPVEERTRRSRGGGSDDASFAARDIPTVSLFTGAGGTKNAVQAQRFGGTPGQPFDPCYHKACDTAANIDGQVLEQITGALTDALNELAIR</sequence>
<dbReference type="InterPro" id="IPR046450">
    <property type="entry name" value="PA_dom_sf"/>
</dbReference>
<organism evidence="4">
    <name type="scientific">Microvirga ossetica</name>
    <dbReference type="NCBI Taxonomy" id="1882682"/>
    <lineage>
        <taxon>Bacteria</taxon>
        <taxon>Pseudomonadati</taxon>
        <taxon>Pseudomonadota</taxon>
        <taxon>Alphaproteobacteria</taxon>
        <taxon>Hyphomicrobiales</taxon>
        <taxon>Methylobacteriaceae</taxon>
        <taxon>Microvirga</taxon>
    </lineage>
</organism>
<gene>
    <name evidence="4" type="ORF">BB934_29045</name>
</gene>
<dbReference type="GO" id="GO:0006508">
    <property type="term" value="P:proteolysis"/>
    <property type="evidence" value="ECO:0007669"/>
    <property type="project" value="InterPro"/>
</dbReference>
<dbReference type="Gene3D" id="3.50.30.30">
    <property type="match status" value="1"/>
</dbReference>
<evidence type="ECO:0000313" key="4">
    <source>
        <dbReference type="EMBL" id="ANY82361.1"/>
    </source>
</evidence>
<dbReference type="Pfam" id="PF02225">
    <property type="entry name" value="PA"/>
    <property type="match status" value="1"/>
</dbReference>
<dbReference type="GO" id="GO:0008235">
    <property type="term" value="F:metalloexopeptidase activity"/>
    <property type="evidence" value="ECO:0007669"/>
    <property type="project" value="InterPro"/>
</dbReference>